<dbReference type="EMBL" id="MPON01000010">
    <property type="protein sequence ID" value="OKA34482.1"/>
    <property type="molecule type" value="Genomic_DNA"/>
</dbReference>
<dbReference type="AlphaFoldDB" id="A0A1Q4L7N0"/>
<proteinExistence type="predicted"/>
<evidence type="ECO:0000313" key="5">
    <source>
        <dbReference type="Proteomes" id="UP000186535"/>
    </source>
</evidence>
<reference evidence="4 5" key="1">
    <citation type="submission" date="2016-11" db="EMBL/GenBank/DDBJ databases">
        <title>Identification of Bacillus cereus isolated from egg-white.</title>
        <authorList>
            <person name="Soni A."/>
            <person name="Oey I."/>
            <person name="Silcock P."/>
            <person name="Bremer P."/>
        </authorList>
    </citation>
    <scope>NUCLEOTIDE SEQUENCE [LARGE SCALE GENOMIC DNA]</scope>
    <source>
        <strain evidence="4 5">NZAS03</strain>
    </source>
</reference>
<evidence type="ECO:0000313" key="4">
    <source>
        <dbReference type="EMBL" id="OKA34482.1"/>
    </source>
</evidence>
<feature type="coiled-coil region" evidence="1">
    <location>
        <begin position="197"/>
        <end position="321"/>
    </location>
</feature>
<keyword evidence="1" id="KW-0175">Coiled coil</keyword>
<name>A0A1Q4L7N0_BACCE</name>
<dbReference type="RefSeq" id="WP_073518491.1">
    <property type="nucleotide sequence ID" value="NZ_MPOM01000003.1"/>
</dbReference>
<sequence>MNQKWYLSTWIIAACFTFSILIIPFIIGVILLIKQTQENKKNKVQWENSGFGDAISLREQKEKLAHDIEKQEADIHKQLQKKLSIQEEITAIEKQKEEAKAELIEFQDEVLLQSFGFYEPKYDFTTSEQYKLRLDQIRKQQKEMVKNKVATFHSETWTVDGSKSKGNALNNSNIKITLNSFNNECDFAVSKVTFNNMESMEKRIHRAFDNLNKANKHNKIEIRYDYLNLKLEELHLAYEFAQKKEEEKEEQRRIKEQMREEERVKREIEKEKQKIEKEEKHFKQEIQNLQMRFLSAQQDERAALEEKIKELEEKLVLVGKDKEQVYNREQNTRAGYVYIISNIGSFGEDVYKIGMTRRLEPIDRVKELGDASVPFTFDVHAMIFSEDAPTLEKTLHDTFQQKSVNKVNYRKEFFNVSLSEIEEVVKRNHNKTVEFTKMAEAKEYRETLQQNKMLEKAVVTSA</sequence>
<comment type="caution">
    <text evidence="4">The sequence shown here is derived from an EMBL/GenBank/DDBJ whole genome shotgun (WGS) entry which is preliminary data.</text>
</comment>
<protein>
    <submittedName>
        <fullName evidence="4">ATPase</fullName>
    </submittedName>
</protein>
<accession>A0A1Q4L7N0</accession>
<feature type="transmembrane region" description="Helical" evidence="2">
    <location>
        <begin position="6"/>
        <end position="33"/>
    </location>
</feature>
<dbReference type="InterPro" id="IPR018306">
    <property type="entry name" value="Phage_T5_Orf172_DNA-bd"/>
</dbReference>
<feature type="domain" description="Bacteriophage T5 Orf172 DNA-binding" evidence="3">
    <location>
        <begin position="345"/>
        <end position="428"/>
    </location>
</feature>
<dbReference type="InterPro" id="IPR025280">
    <property type="entry name" value="SNIPE"/>
</dbReference>
<keyword evidence="2" id="KW-1133">Transmembrane helix</keyword>
<dbReference type="Proteomes" id="UP000186535">
    <property type="component" value="Unassembled WGS sequence"/>
</dbReference>
<dbReference type="Pfam" id="PF13250">
    <property type="entry name" value="SNIPE"/>
    <property type="match status" value="1"/>
</dbReference>
<evidence type="ECO:0000256" key="1">
    <source>
        <dbReference type="SAM" id="Coils"/>
    </source>
</evidence>
<dbReference type="Pfam" id="PF13455">
    <property type="entry name" value="MUG113"/>
    <property type="match status" value="1"/>
</dbReference>
<dbReference type="SMART" id="SM00974">
    <property type="entry name" value="T5orf172"/>
    <property type="match status" value="1"/>
</dbReference>
<feature type="coiled-coil region" evidence="1">
    <location>
        <begin position="54"/>
        <end position="109"/>
    </location>
</feature>
<keyword evidence="2" id="KW-0472">Membrane</keyword>
<dbReference type="PROSITE" id="PS51257">
    <property type="entry name" value="PROKAR_LIPOPROTEIN"/>
    <property type="match status" value="1"/>
</dbReference>
<evidence type="ECO:0000256" key="2">
    <source>
        <dbReference type="SAM" id="Phobius"/>
    </source>
</evidence>
<organism evidence="4 5">
    <name type="scientific">Bacillus cereus</name>
    <dbReference type="NCBI Taxonomy" id="1396"/>
    <lineage>
        <taxon>Bacteria</taxon>
        <taxon>Bacillati</taxon>
        <taxon>Bacillota</taxon>
        <taxon>Bacilli</taxon>
        <taxon>Bacillales</taxon>
        <taxon>Bacillaceae</taxon>
        <taxon>Bacillus</taxon>
        <taxon>Bacillus cereus group</taxon>
    </lineage>
</organism>
<evidence type="ECO:0000259" key="3">
    <source>
        <dbReference type="SMART" id="SM00974"/>
    </source>
</evidence>
<keyword evidence="2" id="KW-0812">Transmembrane</keyword>
<gene>
    <name evidence="4" type="ORF">BJR07_23500</name>
</gene>